<organism evidence="2">
    <name type="scientific">Cacopsylla melanoneura</name>
    <dbReference type="NCBI Taxonomy" id="428564"/>
    <lineage>
        <taxon>Eukaryota</taxon>
        <taxon>Metazoa</taxon>
        <taxon>Ecdysozoa</taxon>
        <taxon>Arthropoda</taxon>
        <taxon>Hexapoda</taxon>
        <taxon>Insecta</taxon>
        <taxon>Pterygota</taxon>
        <taxon>Neoptera</taxon>
        <taxon>Paraneoptera</taxon>
        <taxon>Hemiptera</taxon>
        <taxon>Sternorrhyncha</taxon>
        <taxon>Psylloidea</taxon>
        <taxon>Psyllidae</taxon>
        <taxon>Psyllinae</taxon>
        <taxon>Cacopsylla</taxon>
    </lineage>
</organism>
<dbReference type="PANTHER" id="PTHR14917:SF4">
    <property type="entry name" value="SPERMATOGENESIS-ASSOCIATED 7"/>
    <property type="match status" value="1"/>
</dbReference>
<accession>A0A8D9A254</accession>
<feature type="compositionally biased region" description="Acidic residues" evidence="1">
    <location>
        <begin position="429"/>
        <end position="478"/>
    </location>
</feature>
<protein>
    <submittedName>
        <fullName evidence="2">Uncharacterized protein</fullName>
    </submittedName>
</protein>
<dbReference type="PANTHER" id="PTHR14917">
    <property type="entry name" value="SPERMATOGENESIS-ASSOCIATED PROTEIN 7"/>
    <property type="match status" value="1"/>
</dbReference>
<feature type="compositionally biased region" description="Polar residues" evidence="1">
    <location>
        <begin position="324"/>
        <end position="333"/>
    </location>
</feature>
<feature type="compositionally biased region" description="Polar residues" evidence="1">
    <location>
        <begin position="53"/>
        <end position="65"/>
    </location>
</feature>
<dbReference type="Pfam" id="PF15244">
    <property type="entry name" value="HSD3"/>
    <property type="match status" value="1"/>
</dbReference>
<sequence length="493" mass="56062">METMNVEIEVRMTAAGKQWETMNVEIETEDNLKPWLRKKLMPPHLSCDKTNPDMGSQCSTSSKDSAYNEGEGNSSNDDGSRGSSPGCKNQPNKSTTSSRSSKSWSVQKTNRRNEDALYVKFLRDITDDILNKGVYTNKGLKLVFQKHINDNMNRLNFNRMKEEVEKLGDKIGIPKNEEDDRIDFGLGSTQNEFQLTKQDQQILGTSGGHLATTFARSPTLSNLRQISKSQTSSSSLDLEKELEALESYSDVELNEAEILDTLTMLNINPKLLENDTKSNATTKQEIRVDPLRTNEKDKNQDEKKTKFEIHPDPFTSTKEHNSNEKTLQNCSKMTTENNKTSNRNKNSKESKKNTHENEQEMQNSKNLEDIYERIDSTHDTDDESDKDSVMEEPSSKSKSLELGVNKLNEINATLFAKKPQSENNKNQEIGEELEETMNYSEDDFEKNSDESEEEEIEEDFNENEESGDDNEEVSEEESECSRNSGGSGRIDRI</sequence>
<dbReference type="EMBL" id="HBUF01547100">
    <property type="protein sequence ID" value="CAG6757426.1"/>
    <property type="molecule type" value="Transcribed_RNA"/>
</dbReference>
<reference evidence="2" key="1">
    <citation type="submission" date="2021-05" db="EMBL/GenBank/DDBJ databases">
        <authorList>
            <person name="Alioto T."/>
            <person name="Alioto T."/>
            <person name="Gomez Garrido J."/>
        </authorList>
    </citation>
    <scope>NUCLEOTIDE SEQUENCE</scope>
</reference>
<evidence type="ECO:0000256" key="1">
    <source>
        <dbReference type="SAM" id="MobiDB-lite"/>
    </source>
</evidence>
<feature type="compositionally biased region" description="Basic and acidic residues" evidence="1">
    <location>
        <begin position="284"/>
        <end position="323"/>
    </location>
</feature>
<dbReference type="AlphaFoldDB" id="A0A8D9A254"/>
<feature type="compositionally biased region" description="Basic and acidic residues" evidence="1">
    <location>
        <begin position="346"/>
        <end position="358"/>
    </location>
</feature>
<dbReference type="GO" id="GO:0005930">
    <property type="term" value="C:axoneme"/>
    <property type="evidence" value="ECO:0007669"/>
    <property type="project" value="TreeGrafter"/>
</dbReference>
<feature type="compositionally biased region" description="Low complexity" evidence="1">
    <location>
        <begin position="93"/>
        <end position="108"/>
    </location>
</feature>
<feature type="region of interest" description="Disordered" evidence="1">
    <location>
        <begin position="42"/>
        <end position="109"/>
    </location>
</feature>
<evidence type="ECO:0000313" key="2">
    <source>
        <dbReference type="EMBL" id="CAG6757426.1"/>
    </source>
</evidence>
<name>A0A8D9A254_9HEMI</name>
<feature type="compositionally biased region" description="Basic and acidic residues" evidence="1">
    <location>
        <begin position="366"/>
        <end position="379"/>
    </location>
</feature>
<feature type="compositionally biased region" description="Low complexity" evidence="1">
    <location>
        <begin position="334"/>
        <end position="344"/>
    </location>
</feature>
<feature type="compositionally biased region" description="Basic and acidic residues" evidence="1">
    <location>
        <begin position="386"/>
        <end position="399"/>
    </location>
</feature>
<proteinExistence type="predicted"/>
<dbReference type="GO" id="GO:0036064">
    <property type="term" value="C:ciliary basal body"/>
    <property type="evidence" value="ECO:0007669"/>
    <property type="project" value="TreeGrafter"/>
</dbReference>
<feature type="region of interest" description="Disordered" evidence="1">
    <location>
        <begin position="276"/>
        <end position="493"/>
    </location>
</feature>
<dbReference type="GO" id="GO:0000226">
    <property type="term" value="P:microtubule cytoskeleton organization"/>
    <property type="evidence" value="ECO:0007669"/>
    <property type="project" value="TreeGrafter"/>
</dbReference>
<feature type="compositionally biased region" description="Low complexity" evidence="1">
    <location>
        <begin position="68"/>
        <end position="86"/>
    </location>
</feature>
<dbReference type="InterPro" id="IPR029357">
    <property type="entry name" value="SPATA7"/>
</dbReference>